<evidence type="ECO:0000313" key="34">
    <source>
        <dbReference type="Proteomes" id="UP000282269"/>
    </source>
</evidence>
<evidence type="ECO:0000313" key="23">
    <source>
        <dbReference type="EMBL" id="SAI83781.1"/>
    </source>
</evidence>
<dbReference type="EMBL" id="CP033241">
    <property type="protein sequence ID" value="AZF83745.1"/>
    <property type="molecule type" value="Genomic_DNA"/>
</dbReference>
<dbReference type="Proteomes" id="UP000033085">
    <property type="component" value="Chromosome"/>
</dbReference>
<dbReference type="GO" id="GO:0000287">
    <property type="term" value="F:magnesium ion binding"/>
    <property type="evidence" value="ECO:0007669"/>
    <property type="project" value="InterPro"/>
</dbReference>
<evidence type="ECO:0000313" key="16">
    <source>
        <dbReference type="EMBL" id="AZF70648.1"/>
    </source>
</evidence>
<reference evidence="22 35" key="6">
    <citation type="journal article" date="2020" name="Nat. Commun.">
        <title>The structures of two archaeal type IV pili illuminate evolutionary relationships.</title>
        <authorList>
            <person name="Wang F."/>
            <person name="Baquero D.P."/>
            <person name="Su Z."/>
            <person name="Beltran L.C."/>
            <person name="Prangishvili D."/>
            <person name="Krupovic M."/>
            <person name="Egelman E.H."/>
        </authorList>
    </citation>
    <scope>NUCLEOTIDE SEQUENCE [LARGE SCALE GENOMIC DNA]</scope>
    <source>
        <strain evidence="22 35">POZ149</strain>
    </source>
</reference>
<dbReference type="Pfam" id="PF06849">
    <property type="entry name" value="DUF1246"/>
    <property type="match status" value="1"/>
</dbReference>
<dbReference type="KEGG" id="ssof:SULC_1258"/>
<keyword evidence="3 22" id="KW-0436">Ligase</keyword>
<evidence type="ECO:0000313" key="32">
    <source>
        <dbReference type="Proteomes" id="UP000275843"/>
    </source>
</evidence>
<dbReference type="Proteomes" id="UP000267993">
    <property type="component" value="Chromosome"/>
</dbReference>
<dbReference type="Proteomes" id="UP000033057">
    <property type="component" value="Chromosome"/>
</dbReference>
<dbReference type="GeneID" id="1455392"/>
<evidence type="ECO:0000313" key="30">
    <source>
        <dbReference type="Proteomes" id="UP000273194"/>
    </source>
</evidence>
<keyword evidence="6" id="KW-0658">Purine biosynthesis</keyword>
<evidence type="ECO:0000256" key="7">
    <source>
        <dbReference type="ARBA" id="ARBA00022840"/>
    </source>
</evidence>
<dbReference type="PIRSF" id="PIRSF004602">
    <property type="entry name" value="ATPgrasp_PurP"/>
    <property type="match status" value="1"/>
</dbReference>
<dbReference type="EMBL" id="CP011057">
    <property type="protein sequence ID" value="AKA78950.1"/>
    <property type="molecule type" value="Genomic_DNA"/>
</dbReference>
<reference evidence="14" key="5">
    <citation type="submission" date="2018-10" db="EMBL/GenBank/DDBJ databases">
        <authorList>
            <person name="McCarthy S."/>
            <person name="Gradnigo J."/>
            <person name="Johnson T."/>
            <person name="Payne S."/>
            <person name="Lipzen A."/>
            <person name="Schackwitz W."/>
            <person name="Martin J."/>
            <person name="Moriyama E."/>
            <person name="Blum P."/>
        </authorList>
    </citation>
    <scope>NUCLEOTIDE SEQUENCE</scope>
    <source>
        <strain evidence="12">SARC-B</strain>
        <strain evidence="13">SARC-C</strain>
        <strain evidence="14">SULA</strain>
    </source>
</reference>
<dbReference type="Proteomes" id="UP000275843">
    <property type="component" value="Chromosome"/>
</dbReference>
<keyword evidence="4" id="KW-0479">Metal-binding</keyword>
<evidence type="ECO:0000313" key="26">
    <source>
        <dbReference type="Proteomes" id="UP000033106"/>
    </source>
</evidence>
<keyword evidence="5 10" id="KW-0547">Nucleotide-binding</keyword>
<dbReference type="Gene3D" id="3.40.50.20">
    <property type="match status" value="1"/>
</dbReference>
<dbReference type="InterPro" id="IPR010672">
    <property type="entry name" value="IMP_biosynth_PurP_N"/>
</dbReference>
<dbReference type="AlphaFoldDB" id="A0A0E3MFR3"/>
<evidence type="ECO:0000313" key="31">
    <source>
        <dbReference type="Proteomes" id="UP000273443"/>
    </source>
</evidence>
<evidence type="ECO:0000313" key="29">
    <source>
        <dbReference type="Proteomes" id="UP000269431"/>
    </source>
</evidence>
<evidence type="ECO:0000313" key="20">
    <source>
        <dbReference type="EMBL" id="AZF81106.1"/>
    </source>
</evidence>
<dbReference type="Proteomes" id="UP000594632">
    <property type="component" value="Chromosome"/>
</dbReference>
<dbReference type="OrthoDB" id="84677at2157"/>
<keyword evidence="9" id="KW-0464">Manganese</keyword>
<dbReference type="Proteomes" id="UP000076770">
    <property type="component" value="Chromosome i"/>
</dbReference>
<evidence type="ECO:0000313" key="18">
    <source>
        <dbReference type="EMBL" id="AZF75893.1"/>
    </source>
</evidence>
<keyword evidence="8" id="KW-0460">Magnesium</keyword>
<dbReference type="KEGG" id="ssoa:SULA_1259"/>
<evidence type="ECO:0000256" key="6">
    <source>
        <dbReference type="ARBA" id="ARBA00022755"/>
    </source>
</evidence>
<sequence length="349" mass="40019">MNVKIAALASHSALDVFDGAKDEGFQTIGLCKKGRERPYLEFKAIMDKCIILEDFKEIISDKVQSILLSENAIIVPNRSLAVYVGYDGIEKMKTKVFGNRYMLRWEERIGEKNYYKILNEAKISIPKLFKPEEIDRPVIVKLPEAKRKVERGFFFAVNKEDFEAKLNELLRNNVIDNEGLKNMVIEEFVFGAHFNLNYFYSPIFNRLELISVDRRIQSDWDSLYRLPADIQIKLGRIPKLIEVGHEPVTIRESLLEKVFEIGYRFVDATQKLEPPGIIGPFTLQVMVTPDLDLVVYDVAPRIGGGTNVYMGTGSQYSKFYFGKPISLGRRIALEIKHAIINNLTEKILT</sequence>
<dbReference type="InterPro" id="IPR013815">
    <property type="entry name" value="ATP_grasp_subdomain_1"/>
</dbReference>
<comment type="cofactor">
    <cofactor evidence="2">
        <name>Mg(2+)</name>
        <dbReference type="ChEBI" id="CHEBI:18420"/>
    </cofactor>
</comment>
<dbReference type="GO" id="GO:0016879">
    <property type="term" value="F:ligase activity, forming carbon-nitrogen bonds"/>
    <property type="evidence" value="ECO:0007669"/>
    <property type="project" value="InterPro"/>
</dbReference>
<dbReference type="Pfam" id="PF06973">
    <property type="entry name" value="DUF1297"/>
    <property type="match status" value="1"/>
</dbReference>
<keyword evidence="7 10" id="KW-0067">ATP-binding</keyword>
<accession>A0A0E3MFR3</accession>
<dbReference type="EMBL" id="CP033239">
    <property type="protein sequence ID" value="AZF78502.1"/>
    <property type="molecule type" value="Genomic_DNA"/>
</dbReference>
<dbReference type="Proteomes" id="UP000273194">
    <property type="component" value="Chromosome"/>
</dbReference>
<dbReference type="Proteomes" id="UP000033106">
    <property type="component" value="Chromosome"/>
</dbReference>
<dbReference type="Proteomes" id="UP000273443">
    <property type="component" value="Chromosome"/>
</dbReference>
<dbReference type="EMBL" id="CP033236">
    <property type="protein sequence ID" value="AZF70648.1"/>
    <property type="molecule type" value="Genomic_DNA"/>
</dbReference>
<evidence type="ECO:0000313" key="21">
    <source>
        <dbReference type="EMBL" id="AZF83745.1"/>
    </source>
</evidence>
<dbReference type="InterPro" id="IPR011761">
    <property type="entry name" value="ATP-grasp"/>
</dbReference>
<evidence type="ECO:0000313" key="12">
    <source>
        <dbReference type="EMBL" id="AKA73560.1"/>
    </source>
</evidence>
<dbReference type="EMBL" id="CP033238">
    <property type="protein sequence ID" value="AZF75893.1"/>
    <property type="molecule type" value="Genomic_DNA"/>
</dbReference>
<dbReference type="PANTHER" id="PTHR38147:SF1">
    <property type="entry name" value="5-FORMAMINOIMIDAZOLE-4-CARBOXAMIDE-1-(BETA)-D-RIBOFURANOSYL 5'-MONOPHOSPHATE SYNTHETASE"/>
    <property type="match status" value="1"/>
</dbReference>
<dbReference type="EMBL" id="CP050869">
    <property type="protein sequence ID" value="QPG50549.1"/>
    <property type="molecule type" value="Genomic_DNA"/>
</dbReference>
<evidence type="ECO:0000256" key="5">
    <source>
        <dbReference type="ARBA" id="ARBA00022741"/>
    </source>
</evidence>
<protein>
    <submittedName>
        <fullName evidence="23">5-formaminoimidazole-4-carboxamide-1-(Beta)-D-ribofuranosyl 5'-monophosphate synthetase</fullName>
    </submittedName>
    <submittedName>
        <fullName evidence="14">DUF1297 domain-containing protein</fullName>
    </submittedName>
    <submittedName>
        <fullName evidence="22">Formate--phosphoribosylaminoimidazolecarboxamide ligase family protein</fullName>
    </submittedName>
</protein>
<evidence type="ECO:0000313" key="33">
    <source>
        <dbReference type="Proteomes" id="UP000278715"/>
    </source>
</evidence>
<dbReference type="Proteomes" id="UP000278715">
    <property type="component" value="Chromosome"/>
</dbReference>
<comment type="cofactor">
    <cofactor evidence="1">
        <name>Mn(2+)</name>
        <dbReference type="ChEBI" id="CHEBI:29035"/>
    </cofactor>
</comment>
<dbReference type="GeneID" id="44129212"/>
<evidence type="ECO:0000313" key="35">
    <source>
        <dbReference type="Proteomes" id="UP000594632"/>
    </source>
</evidence>
<evidence type="ECO:0000313" key="25">
    <source>
        <dbReference type="Proteomes" id="UP000033085"/>
    </source>
</evidence>
<evidence type="ECO:0000256" key="9">
    <source>
        <dbReference type="ARBA" id="ARBA00023211"/>
    </source>
</evidence>
<dbReference type="EMBL" id="CP033235">
    <property type="protein sequence ID" value="AZF68028.1"/>
    <property type="molecule type" value="Genomic_DNA"/>
</dbReference>
<evidence type="ECO:0000313" key="28">
    <source>
        <dbReference type="Proteomes" id="UP000267993"/>
    </source>
</evidence>
<dbReference type="GO" id="GO:0006188">
    <property type="term" value="P:IMP biosynthetic process"/>
    <property type="evidence" value="ECO:0007669"/>
    <property type="project" value="InterPro"/>
</dbReference>
<dbReference type="RefSeq" id="WP_009990498.1">
    <property type="nucleotide sequence ID" value="NZ_CP011055.2"/>
</dbReference>
<reference evidence="23" key="2">
    <citation type="submission" date="2016-04" db="EMBL/GenBank/DDBJ databases">
        <authorList>
            <person name="Evans L.H."/>
            <person name="Alamgir A."/>
            <person name="Owens N."/>
            <person name="Weber N.D."/>
            <person name="Virtaneva K."/>
            <person name="Barbian K."/>
            <person name="Babar A."/>
            <person name="Rosenke K."/>
        </authorList>
    </citation>
    <scope>NUCLEOTIDE SEQUENCE</scope>
    <source>
        <strain evidence="23">P1</strain>
    </source>
</reference>
<evidence type="ECO:0000313" key="15">
    <source>
        <dbReference type="EMBL" id="AZF68028.1"/>
    </source>
</evidence>
<evidence type="ECO:0000256" key="1">
    <source>
        <dbReference type="ARBA" id="ARBA00001936"/>
    </source>
</evidence>
<feature type="domain" description="ATP-grasp" evidence="11">
    <location>
        <begin position="101"/>
        <end position="325"/>
    </location>
</feature>
<dbReference type="EMBL" id="LT549890">
    <property type="protein sequence ID" value="SAI83781.1"/>
    <property type="molecule type" value="Genomic_DNA"/>
</dbReference>
<name>A0A0E3MFR3_SACSO</name>
<dbReference type="InterPro" id="IPR009720">
    <property type="entry name" value="IMP_biosynth_PurP_C"/>
</dbReference>
<dbReference type="KEGG" id="ssol:SULB_1260"/>
<dbReference type="EMBL" id="CP033240">
    <property type="protein sequence ID" value="AZF81106.1"/>
    <property type="molecule type" value="Genomic_DNA"/>
</dbReference>
<reference evidence="24 25" key="1">
    <citation type="journal article" date="2015" name="Genome Announc.">
        <title>Complete Genome Sequence of Sulfolobus solfataricus Strain 98/2 and Evolved Derivatives.</title>
        <authorList>
            <person name="McCarthy S."/>
            <person name="Gradnigo J."/>
            <person name="Johnson T."/>
            <person name="Payne S."/>
            <person name="Lipzen A."/>
            <person name="Martin J."/>
            <person name="Schackwitz W."/>
            <person name="Moriyama E."/>
            <person name="Blum P."/>
        </authorList>
    </citation>
    <scope>NUCLEOTIDE SEQUENCE [LARGE SCALE GENOMIC DNA]</scope>
    <source>
        <strain evidence="24">98/2 SULC</strain>
        <strain evidence="12">SARC-B</strain>
        <strain evidence="13">SARC-C</strain>
        <strain evidence="14 26">SULA</strain>
        <strain evidence="25">SULB</strain>
    </source>
</reference>
<dbReference type="Proteomes" id="UP000269431">
    <property type="component" value="Chromosome"/>
</dbReference>
<evidence type="ECO:0000256" key="8">
    <source>
        <dbReference type="ARBA" id="ARBA00022842"/>
    </source>
</evidence>
<dbReference type="PATRIC" id="fig|2287.6.peg.1313"/>
<evidence type="ECO:0000313" key="24">
    <source>
        <dbReference type="Proteomes" id="UP000033057"/>
    </source>
</evidence>
<evidence type="ECO:0000313" key="27">
    <source>
        <dbReference type="Proteomes" id="UP000076770"/>
    </source>
</evidence>
<evidence type="ECO:0000313" key="19">
    <source>
        <dbReference type="EMBL" id="AZF78502.1"/>
    </source>
</evidence>
<evidence type="ECO:0000313" key="17">
    <source>
        <dbReference type="EMBL" id="AZF73268.1"/>
    </source>
</evidence>
<proteinExistence type="predicted"/>
<dbReference type="Proteomes" id="UP000282269">
    <property type="component" value="Chromosome"/>
</dbReference>
<organism evidence="14 26">
    <name type="scientific">Saccharolobus solfataricus</name>
    <name type="common">Sulfolobus solfataricus</name>
    <dbReference type="NCBI Taxonomy" id="2287"/>
    <lineage>
        <taxon>Archaea</taxon>
        <taxon>Thermoproteota</taxon>
        <taxon>Thermoprotei</taxon>
        <taxon>Sulfolobales</taxon>
        <taxon>Sulfolobaceae</taxon>
        <taxon>Saccharolobus</taxon>
    </lineage>
</organism>
<evidence type="ECO:0000256" key="4">
    <source>
        <dbReference type="ARBA" id="ARBA00022723"/>
    </source>
</evidence>
<evidence type="ECO:0000313" key="22">
    <source>
        <dbReference type="EMBL" id="QPG50549.1"/>
    </source>
</evidence>
<dbReference type="PROSITE" id="PS50975">
    <property type="entry name" value="ATP_GRASP"/>
    <property type="match status" value="1"/>
</dbReference>
<dbReference type="GO" id="GO:0005524">
    <property type="term" value="F:ATP binding"/>
    <property type="evidence" value="ECO:0007669"/>
    <property type="project" value="UniProtKB-UniRule"/>
</dbReference>
<dbReference type="PANTHER" id="PTHR38147">
    <property type="entry name" value="5-FORMAMINOIMIDAZOLE-4-CARBOXAMIDE-1-(BETA)-D-RIBOFURANOSYL 5'-MONOPHOSPHATE SYNTHETASE-RELATED"/>
    <property type="match status" value="1"/>
</dbReference>
<reference evidence="27" key="3">
    <citation type="submission" date="2016-04" db="EMBL/GenBank/DDBJ databases">
        <authorList>
            <person name="Shah S.A."/>
            <person name="Garrett R.A."/>
        </authorList>
    </citation>
    <scope>NUCLEOTIDE SEQUENCE [LARGE SCALE GENOMIC DNA]</scope>
    <source>
        <strain evidence="27">ATCC 35091 / DSM 1616 / JCM 8930 / NBRC 15331 / P1</strain>
    </source>
</reference>
<dbReference type="InterPro" id="IPR016185">
    <property type="entry name" value="PreATP-grasp_dom_sf"/>
</dbReference>
<dbReference type="EMBL" id="CP011055">
    <property type="protein sequence ID" value="AKA73560.1"/>
    <property type="molecule type" value="Genomic_DNA"/>
</dbReference>
<dbReference type="InterPro" id="IPR023656">
    <property type="entry name" value="IMP_biosynth_PurP"/>
</dbReference>
<evidence type="ECO:0000256" key="10">
    <source>
        <dbReference type="PROSITE-ProRule" id="PRU00409"/>
    </source>
</evidence>
<evidence type="ECO:0000256" key="2">
    <source>
        <dbReference type="ARBA" id="ARBA00001946"/>
    </source>
</evidence>
<dbReference type="SUPFAM" id="SSF52440">
    <property type="entry name" value="PreATP-grasp domain"/>
    <property type="match status" value="1"/>
</dbReference>
<gene>
    <name evidence="22" type="ORF">HFC64_12705</name>
    <name evidence="23" type="ORF">SSOP1_0227</name>
    <name evidence="14" type="ORF">SULA_1259</name>
    <name evidence="12" type="ORF">SULB_1260</name>
    <name evidence="13" type="ORF">SULC_1258</name>
    <name evidence="15" type="ORF">SULG_06230</name>
    <name evidence="16" type="ORF">SULH_06230</name>
    <name evidence="17" type="ORF">SULI_06230</name>
    <name evidence="18" type="ORF">SULM_06230</name>
    <name evidence="19" type="ORF">SULN_06230</name>
    <name evidence="20" type="ORF">SULO_06240</name>
    <name evidence="21" type="ORF">SULZ_06475</name>
</gene>
<dbReference type="SUPFAM" id="SSF56059">
    <property type="entry name" value="Glutathione synthetase ATP-binding domain-like"/>
    <property type="match status" value="1"/>
</dbReference>
<evidence type="ECO:0000313" key="13">
    <source>
        <dbReference type="EMBL" id="AKA76258.1"/>
    </source>
</evidence>
<dbReference type="OMA" id="PEYTVCG"/>
<reference evidence="28 29" key="4">
    <citation type="journal article" date="2018" name="Proc. Natl. Acad. Sci. U.S.A.">
        <title>Nonmutational mechanism of inheritance in the Archaeon Sulfolobus solfataricus.</title>
        <authorList>
            <person name="Payne S."/>
            <person name="McCarthy S."/>
            <person name="Johnson T."/>
            <person name="North E."/>
            <person name="Blum P."/>
        </authorList>
    </citation>
    <scope>NUCLEOTIDE SEQUENCE [LARGE SCALE GENOMIC DNA]</scope>
    <source>
        <strain evidence="16 28">SARC-H</strain>
        <strain evidence="17 32">SARC-I</strain>
        <strain evidence="19 33">SARC-N</strain>
        <strain evidence="20 34">SARC-O</strain>
        <strain evidence="21 29">SUL120</strain>
        <strain evidence="15 30">SULG</strain>
        <strain evidence="18 31">SULM</strain>
    </source>
</reference>
<evidence type="ECO:0000256" key="3">
    <source>
        <dbReference type="ARBA" id="ARBA00022598"/>
    </source>
</evidence>
<dbReference type="Gene3D" id="3.30.1490.20">
    <property type="entry name" value="ATP-grasp fold, A domain"/>
    <property type="match status" value="1"/>
</dbReference>
<evidence type="ECO:0000259" key="11">
    <source>
        <dbReference type="PROSITE" id="PS50975"/>
    </source>
</evidence>
<dbReference type="Gene3D" id="3.30.470.20">
    <property type="entry name" value="ATP-grasp fold, B domain"/>
    <property type="match status" value="1"/>
</dbReference>
<dbReference type="EMBL" id="CP033237">
    <property type="protein sequence ID" value="AZF73268.1"/>
    <property type="molecule type" value="Genomic_DNA"/>
</dbReference>
<dbReference type="EMBL" id="CP011056">
    <property type="protein sequence ID" value="AKA76258.1"/>
    <property type="molecule type" value="Genomic_DNA"/>
</dbReference>
<evidence type="ECO:0000313" key="14">
    <source>
        <dbReference type="EMBL" id="AKA78950.1"/>
    </source>
</evidence>